<evidence type="ECO:0000313" key="14">
    <source>
        <dbReference type="Proteomes" id="UP000003860"/>
    </source>
</evidence>
<evidence type="ECO:0000256" key="10">
    <source>
        <dbReference type="PROSITE-ProRule" id="PRU00169"/>
    </source>
</evidence>
<keyword evidence="8" id="KW-0804">Transcription</keyword>
<dbReference type="eggNOG" id="COG2207">
    <property type="taxonomic scope" value="Bacteria"/>
</dbReference>
<dbReference type="EMBL" id="ACXX02000013">
    <property type="protein sequence ID" value="EGD46518.1"/>
    <property type="molecule type" value="Genomic_DNA"/>
</dbReference>
<dbReference type="eggNOG" id="COG4753">
    <property type="taxonomic scope" value="Bacteria"/>
</dbReference>
<evidence type="ECO:0000259" key="12">
    <source>
        <dbReference type="PROSITE" id="PS50110"/>
    </source>
</evidence>
<keyword evidence="4 10" id="KW-0597">Phosphoprotein</keyword>
<dbReference type="Pfam" id="PF00072">
    <property type="entry name" value="Response_reg"/>
    <property type="match status" value="1"/>
</dbReference>
<gene>
    <name evidence="13" type="ORF">Cpap_0771</name>
</gene>
<dbReference type="Gene3D" id="1.10.10.60">
    <property type="entry name" value="Homeodomain-like"/>
    <property type="match status" value="2"/>
</dbReference>
<keyword evidence="14" id="KW-1185">Reference proteome</keyword>
<keyword evidence="7" id="KW-0238">DNA-binding</keyword>
<dbReference type="InterPro" id="IPR009057">
    <property type="entry name" value="Homeodomain-like_sf"/>
</dbReference>
<dbReference type="PROSITE" id="PS01124">
    <property type="entry name" value="HTH_ARAC_FAMILY_2"/>
    <property type="match status" value="1"/>
</dbReference>
<evidence type="ECO:0000256" key="9">
    <source>
        <dbReference type="ARBA" id="ARBA00024867"/>
    </source>
</evidence>
<dbReference type="SMART" id="SM00342">
    <property type="entry name" value="HTH_ARAC"/>
    <property type="match status" value="1"/>
</dbReference>
<comment type="caution">
    <text evidence="13">The sequence shown here is derived from an EMBL/GenBank/DDBJ whole genome shotgun (WGS) entry which is preliminary data.</text>
</comment>
<dbReference type="InterPro" id="IPR051552">
    <property type="entry name" value="HptR"/>
</dbReference>
<name>F1TGF3_9FIRM</name>
<evidence type="ECO:0000256" key="4">
    <source>
        <dbReference type="ARBA" id="ARBA00022553"/>
    </source>
</evidence>
<dbReference type="GO" id="GO:0000160">
    <property type="term" value="P:phosphorelay signal transduction system"/>
    <property type="evidence" value="ECO:0007669"/>
    <property type="project" value="UniProtKB-KW"/>
</dbReference>
<evidence type="ECO:0000256" key="2">
    <source>
        <dbReference type="ARBA" id="ARBA00018672"/>
    </source>
</evidence>
<comment type="subcellular location">
    <subcellularLocation>
        <location evidence="1">Cytoplasm</location>
    </subcellularLocation>
</comment>
<dbReference type="CDD" id="cd17536">
    <property type="entry name" value="REC_YesN-like"/>
    <property type="match status" value="1"/>
</dbReference>
<feature type="modified residue" description="4-aspartylphosphate" evidence="10">
    <location>
        <position position="59"/>
    </location>
</feature>
<feature type="domain" description="HTH araC/xylS-type" evidence="11">
    <location>
        <begin position="399"/>
        <end position="497"/>
    </location>
</feature>
<dbReference type="PANTHER" id="PTHR42713:SF3">
    <property type="entry name" value="TRANSCRIPTIONAL REGULATORY PROTEIN HPTR"/>
    <property type="match status" value="1"/>
</dbReference>
<dbReference type="AlphaFoldDB" id="F1TGF3"/>
<evidence type="ECO:0000313" key="13">
    <source>
        <dbReference type="EMBL" id="EGD46518.1"/>
    </source>
</evidence>
<sequence length="509" mass="58948">MVSQMLKVLIIDDEPAVRAGLKAIIDWDSLGYEIAGEAADGHEGLRMLLGLNPDLCITDIRMPGLYGTEMLEKAREGGFDGKVIILTGYSDFEYARSAIRSGVSSFQLKPIEEDDLQEAIVKVRKTIMAEKEKLKSIQSSMNLIYEKQLTDLICGKVTTEAVNLNELKLNDNIYRVAVIKAGQSDADIPTLFDYEKEMRCICMDDLWVVLLQGGGITRFFVHMRDIFHKTPDLFVSLGRLCSKAEELHLSYADAKKIQQHSFYYQQSGNLVLWDDVCEDFSNGVNLDSIDIKEYIEAFYDYIEIGQEELLQNKMRSFESEYHRLNLHPDRFAGVLSNIFIRVRDMLSQNYQNLIIPDDGRIIHDIYRKQSLHEITDYILSEFLCFMKQIGNNSRDNIVKRLCMYIEANYAKDLKLESLAKIFCYNSSYLGRIFRSGTGESFNSYLDHVRIRKAKEMLAEGKYKVYEISYMVGYKNIDYFYRKFKYYVGRKPRDYWGEMPDLTTCIKKES</sequence>
<evidence type="ECO:0000256" key="6">
    <source>
        <dbReference type="ARBA" id="ARBA00023015"/>
    </source>
</evidence>
<dbReference type="GO" id="GO:0003700">
    <property type="term" value="F:DNA-binding transcription factor activity"/>
    <property type="evidence" value="ECO:0007669"/>
    <property type="project" value="InterPro"/>
</dbReference>
<evidence type="ECO:0000256" key="3">
    <source>
        <dbReference type="ARBA" id="ARBA00022490"/>
    </source>
</evidence>
<reference evidence="13" key="2">
    <citation type="submission" date="2011-01" db="EMBL/GenBank/DDBJ databases">
        <title>The Non-contiguous Finished genome of Clostridium papyrosolvens.</title>
        <authorList>
            <person name="Lucas S."/>
            <person name="Copeland A."/>
            <person name="Lapidus A."/>
            <person name="Cheng J.-F."/>
            <person name="Goodwin L."/>
            <person name="Pitluck S."/>
            <person name="Misra M."/>
            <person name="Chertkov O."/>
            <person name="Detter J.C."/>
            <person name="Han C."/>
            <person name="Tapia R."/>
            <person name="Land M."/>
            <person name="Hauser L."/>
            <person name="Kyrpides N."/>
            <person name="Ivanova N."/>
            <person name="Pagani I."/>
            <person name="Mouttaki H."/>
            <person name="He Z."/>
            <person name="Zhou J."/>
            <person name="Hemme C.L."/>
            <person name="Woyke T."/>
        </authorList>
    </citation>
    <scope>NUCLEOTIDE SEQUENCE [LARGE SCALE GENOMIC DNA]</scope>
    <source>
        <strain evidence="13">DSM 2782</strain>
    </source>
</reference>
<keyword evidence="6" id="KW-0805">Transcription regulation</keyword>
<evidence type="ECO:0000256" key="7">
    <source>
        <dbReference type="ARBA" id="ARBA00023125"/>
    </source>
</evidence>
<protein>
    <recommendedName>
        <fullName evidence="2">Stage 0 sporulation protein A homolog</fullName>
    </recommendedName>
</protein>
<evidence type="ECO:0000256" key="5">
    <source>
        <dbReference type="ARBA" id="ARBA00023012"/>
    </source>
</evidence>
<dbReference type="Proteomes" id="UP000003860">
    <property type="component" value="Unassembled WGS sequence"/>
</dbReference>
<reference evidence="13" key="1">
    <citation type="submission" date="2009-07" db="EMBL/GenBank/DDBJ databases">
        <authorList>
            <consortium name="US DOE Joint Genome Institute (JGI-PGF)"/>
            <person name="Lucas S."/>
            <person name="Copeland A."/>
            <person name="Lapidus A."/>
            <person name="Glavina del Rio T."/>
            <person name="Tice H."/>
            <person name="Bruce D."/>
            <person name="Goodwin L."/>
            <person name="Pitluck S."/>
            <person name="Larimer F."/>
            <person name="Land M.L."/>
            <person name="Mouttaki H."/>
            <person name="He Z."/>
            <person name="Zhou J."/>
            <person name="Hemme C.L."/>
        </authorList>
    </citation>
    <scope>NUCLEOTIDE SEQUENCE [LARGE SCALE GENOMIC DNA]</scope>
    <source>
        <strain evidence="13">DSM 2782</strain>
    </source>
</reference>
<dbReference type="InterPro" id="IPR018060">
    <property type="entry name" value="HTH_AraC"/>
</dbReference>
<feature type="domain" description="Response regulatory" evidence="12">
    <location>
        <begin position="7"/>
        <end position="124"/>
    </location>
</feature>
<dbReference type="PROSITE" id="PS50110">
    <property type="entry name" value="RESPONSE_REGULATORY"/>
    <property type="match status" value="1"/>
</dbReference>
<organism evidence="13 14">
    <name type="scientific">Ruminiclostridium papyrosolvens DSM 2782</name>
    <dbReference type="NCBI Taxonomy" id="588581"/>
    <lineage>
        <taxon>Bacteria</taxon>
        <taxon>Bacillati</taxon>
        <taxon>Bacillota</taxon>
        <taxon>Clostridia</taxon>
        <taxon>Eubacteriales</taxon>
        <taxon>Oscillospiraceae</taxon>
        <taxon>Ruminiclostridium</taxon>
    </lineage>
</organism>
<dbReference type="SMART" id="SM00448">
    <property type="entry name" value="REC"/>
    <property type="match status" value="1"/>
</dbReference>
<dbReference type="PROSITE" id="PS00041">
    <property type="entry name" value="HTH_ARAC_FAMILY_1"/>
    <property type="match status" value="1"/>
</dbReference>
<dbReference type="InterPro" id="IPR001789">
    <property type="entry name" value="Sig_transdc_resp-reg_receiver"/>
</dbReference>
<keyword evidence="3" id="KW-0963">Cytoplasm</keyword>
<dbReference type="STRING" id="588581.Cpap_0771"/>
<dbReference type="OrthoDB" id="9794370at2"/>
<dbReference type="PANTHER" id="PTHR42713">
    <property type="entry name" value="HISTIDINE KINASE-RELATED"/>
    <property type="match status" value="1"/>
</dbReference>
<keyword evidence="5" id="KW-0902">Two-component regulatory system</keyword>
<dbReference type="GO" id="GO:0005737">
    <property type="term" value="C:cytoplasm"/>
    <property type="evidence" value="ECO:0007669"/>
    <property type="project" value="UniProtKB-SubCell"/>
</dbReference>
<accession>F1TGF3</accession>
<dbReference type="SUPFAM" id="SSF52172">
    <property type="entry name" value="CheY-like"/>
    <property type="match status" value="1"/>
</dbReference>
<proteinExistence type="predicted"/>
<evidence type="ECO:0000256" key="8">
    <source>
        <dbReference type="ARBA" id="ARBA00023163"/>
    </source>
</evidence>
<evidence type="ECO:0000259" key="11">
    <source>
        <dbReference type="PROSITE" id="PS01124"/>
    </source>
</evidence>
<dbReference type="InterPro" id="IPR018062">
    <property type="entry name" value="HTH_AraC-typ_CS"/>
</dbReference>
<dbReference type="GO" id="GO:0043565">
    <property type="term" value="F:sequence-specific DNA binding"/>
    <property type="evidence" value="ECO:0007669"/>
    <property type="project" value="InterPro"/>
</dbReference>
<dbReference type="Pfam" id="PF12833">
    <property type="entry name" value="HTH_18"/>
    <property type="match status" value="1"/>
</dbReference>
<dbReference type="SUPFAM" id="SSF46689">
    <property type="entry name" value="Homeodomain-like"/>
    <property type="match status" value="2"/>
</dbReference>
<dbReference type="InterPro" id="IPR011006">
    <property type="entry name" value="CheY-like_superfamily"/>
</dbReference>
<comment type="function">
    <text evidence="9">May play the central regulatory role in sporulation. It may be an element of the effector pathway responsible for the activation of sporulation genes in response to nutritional stress. Spo0A may act in concert with spo0H (a sigma factor) to control the expression of some genes that are critical to the sporulation process.</text>
</comment>
<dbReference type="Gene3D" id="3.40.50.2300">
    <property type="match status" value="1"/>
</dbReference>
<evidence type="ECO:0000256" key="1">
    <source>
        <dbReference type="ARBA" id="ARBA00004496"/>
    </source>
</evidence>